<dbReference type="Proteomes" id="UP000051612">
    <property type="component" value="Unassembled WGS sequence"/>
</dbReference>
<evidence type="ECO:0000256" key="1">
    <source>
        <dbReference type="ARBA" id="ARBA00009333"/>
    </source>
</evidence>
<dbReference type="PANTHER" id="PTHR48105">
    <property type="entry name" value="THIOREDOXIN REDUCTASE 1-RELATED-RELATED"/>
    <property type="match status" value="1"/>
</dbReference>
<evidence type="ECO:0000256" key="2">
    <source>
        <dbReference type="ARBA" id="ARBA00011738"/>
    </source>
</evidence>
<dbReference type="InterPro" id="IPR050097">
    <property type="entry name" value="Ferredoxin-NADP_redctase_2"/>
</dbReference>
<reference evidence="13 14" key="1">
    <citation type="journal article" date="2015" name="Genome Announc.">
        <title>Expanding the biotechnology potential of lactobacilli through comparative genomics of 213 strains and associated genera.</title>
        <authorList>
            <person name="Sun Z."/>
            <person name="Harris H.M."/>
            <person name="McCann A."/>
            <person name="Guo C."/>
            <person name="Argimon S."/>
            <person name="Zhang W."/>
            <person name="Yang X."/>
            <person name="Jeffery I.B."/>
            <person name="Cooney J.C."/>
            <person name="Kagawa T.F."/>
            <person name="Liu W."/>
            <person name="Song Y."/>
            <person name="Salvetti E."/>
            <person name="Wrobel A."/>
            <person name="Rasinkangas P."/>
            <person name="Parkhill J."/>
            <person name="Rea M.C."/>
            <person name="O'Sullivan O."/>
            <person name="Ritari J."/>
            <person name="Douillard F.P."/>
            <person name="Paul Ross R."/>
            <person name="Yang R."/>
            <person name="Briner A.E."/>
            <person name="Felis G.E."/>
            <person name="de Vos W.M."/>
            <person name="Barrangou R."/>
            <person name="Klaenhammer T.R."/>
            <person name="Caufield P.W."/>
            <person name="Cui Y."/>
            <person name="Zhang H."/>
            <person name="O'Toole P.W."/>
        </authorList>
    </citation>
    <scope>NUCLEOTIDE SEQUENCE [LARGE SCALE GENOMIC DNA]</scope>
    <source>
        <strain evidence="13 14">DSM 20452</strain>
    </source>
</reference>
<keyword evidence="8 10" id="KW-0676">Redox-active center</keyword>
<comment type="caution">
    <text evidence="13">The sequence shown here is derived from an EMBL/GenBank/DDBJ whole genome shotgun (WGS) entry which is preliminary data.</text>
</comment>
<dbReference type="EMBL" id="AYYN01000056">
    <property type="protein sequence ID" value="KRM75781.1"/>
    <property type="molecule type" value="Genomic_DNA"/>
</dbReference>
<dbReference type="AlphaFoldDB" id="A0A0R2BAE6"/>
<feature type="domain" description="FAD/NAD(P)-binding" evidence="12">
    <location>
        <begin position="10"/>
        <end position="298"/>
    </location>
</feature>
<comment type="similarity">
    <text evidence="1 10">Belongs to the class-II pyridine nucleotide-disulfide oxidoreductase family.</text>
</comment>
<evidence type="ECO:0000256" key="6">
    <source>
        <dbReference type="ARBA" id="ARBA00023002"/>
    </source>
</evidence>
<dbReference type="GO" id="GO:0004791">
    <property type="term" value="F:thioredoxin-disulfide reductase (NADPH) activity"/>
    <property type="evidence" value="ECO:0007669"/>
    <property type="project" value="UniProtKB-UniRule"/>
</dbReference>
<accession>A0A0R2BAE6</accession>
<dbReference type="GO" id="GO:0019430">
    <property type="term" value="P:removal of superoxide radicals"/>
    <property type="evidence" value="ECO:0007669"/>
    <property type="project" value="UniProtKB-UniRule"/>
</dbReference>
<dbReference type="GO" id="GO:0005737">
    <property type="term" value="C:cytoplasm"/>
    <property type="evidence" value="ECO:0007669"/>
    <property type="project" value="InterPro"/>
</dbReference>
<evidence type="ECO:0000256" key="5">
    <source>
        <dbReference type="ARBA" id="ARBA00022827"/>
    </source>
</evidence>
<comment type="subunit">
    <text evidence="2 10">Homodimer.</text>
</comment>
<comment type="catalytic activity">
    <reaction evidence="9 10">
        <text>[thioredoxin]-dithiol + NADP(+) = [thioredoxin]-disulfide + NADPH + H(+)</text>
        <dbReference type="Rhea" id="RHEA:20345"/>
        <dbReference type="Rhea" id="RHEA-COMP:10698"/>
        <dbReference type="Rhea" id="RHEA-COMP:10700"/>
        <dbReference type="ChEBI" id="CHEBI:15378"/>
        <dbReference type="ChEBI" id="CHEBI:29950"/>
        <dbReference type="ChEBI" id="CHEBI:50058"/>
        <dbReference type="ChEBI" id="CHEBI:57783"/>
        <dbReference type="ChEBI" id="CHEBI:58349"/>
        <dbReference type="EC" id="1.8.1.9"/>
    </reaction>
</comment>
<evidence type="ECO:0000313" key="13">
    <source>
        <dbReference type="EMBL" id="KRM75781.1"/>
    </source>
</evidence>
<evidence type="ECO:0000256" key="7">
    <source>
        <dbReference type="ARBA" id="ARBA00023157"/>
    </source>
</evidence>
<evidence type="ECO:0000313" key="14">
    <source>
        <dbReference type="Proteomes" id="UP000051612"/>
    </source>
</evidence>
<dbReference type="SUPFAM" id="SSF51905">
    <property type="entry name" value="FAD/NAD(P)-binding domain"/>
    <property type="match status" value="1"/>
</dbReference>
<dbReference type="InterPro" id="IPR036188">
    <property type="entry name" value="FAD/NAD-bd_sf"/>
</dbReference>
<gene>
    <name evidence="13" type="ORF">FC48_GL000003</name>
</gene>
<dbReference type="InterPro" id="IPR008255">
    <property type="entry name" value="Pyr_nucl-diS_OxRdtase_2_AS"/>
</dbReference>
<evidence type="ECO:0000256" key="3">
    <source>
        <dbReference type="ARBA" id="ARBA00018719"/>
    </source>
</evidence>
<evidence type="ECO:0000259" key="12">
    <source>
        <dbReference type="Pfam" id="PF07992"/>
    </source>
</evidence>
<keyword evidence="11" id="KW-0521">NADP</keyword>
<sequence length="313" mass="33886">MEDTQMADKYDVIVIGAGPGGMTAALYASRANLKVAMLDRGVYGGNMNNTAEIENYPGFKTIMGPDLSEEMYQSATNFGAEFVYGNVEKIEVLDEKTKLVKTDSGELEAPVVIIATGSESRKLGVPGEEQYGGRGVSYCAVCDGAFYKDRDVVVIGGGDSAVEEGMYLANLTSSVNVVHRRDSLRAQKILQERAFKNDKIKFTWDTVVEEIQGDEQKVTGVKAKNVKTGETTTIPADGVFIYVGSIPMTAPFQDLGITDDKGWIVTNDKMETNIPGIYAIGDVRQKTLRQITTAVGDGGIAGQEAFNYIESHK</sequence>
<keyword evidence="7" id="KW-1015">Disulfide bond</keyword>
<dbReference type="PRINTS" id="PR00469">
    <property type="entry name" value="PNDRDTASEII"/>
</dbReference>
<keyword evidence="6 10" id="KW-0560">Oxidoreductase</keyword>
<dbReference type="PROSITE" id="PS00573">
    <property type="entry name" value="PYRIDINE_REDOX_2"/>
    <property type="match status" value="1"/>
</dbReference>
<dbReference type="Pfam" id="PF07992">
    <property type="entry name" value="Pyr_redox_2"/>
    <property type="match status" value="1"/>
</dbReference>
<evidence type="ECO:0000256" key="10">
    <source>
        <dbReference type="RuleBase" id="RU003880"/>
    </source>
</evidence>
<name>A0A0R2BAE6_9LACO</name>
<dbReference type="PRINTS" id="PR00368">
    <property type="entry name" value="FADPNR"/>
</dbReference>
<dbReference type="NCBIfam" id="TIGR01292">
    <property type="entry name" value="TRX_reduct"/>
    <property type="match status" value="1"/>
</dbReference>
<dbReference type="InterPro" id="IPR005982">
    <property type="entry name" value="Thioredox_Rdtase"/>
</dbReference>
<comment type="cofactor">
    <cofactor evidence="11">
        <name>FAD</name>
        <dbReference type="ChEBI" id="CHEBI:57692"/>
    </cofactor>
    <text evidence="11">Binds 1 FAD per subunit.</text>
</comment>
<keyword evidence="4 10" id="KW-0285">Flavoprotein</keyword>
<evidence type="ECO:0000256" key="8">
    <source>
        <dbReference type="ARBA" id="ARBA00023284"/>
    </source>
</evidence>
<evidence type="ECO:0000256" key="9">
    <source>
        <dbReference type="ARBA" id="ARBA00048132"/>
    </source>
</evidence>
<dbReference type="InterPro" id="IPR023753">
    <property type="entry name" value="FAD/NAD-binding_dom"/>
</dbReference>
<dbReference type="EC" id="1.8.1.9" evidence="10"/>
<keyword evidence="5 10" id="KW-0274">FAD</keyword>
<proteinExistence type="inferred from homology"/>
<protein>
    <recommendedName>
        <fullName evidence="3 10">Thioredoxin reductase</fullName>
        <ecNumber evidence="10">1.8.1.9</ecNumber>
    </recommendedName>
</protein>
<dbReference type="Gene3D" id="3.50.50.60">
    <property type="entry name" value="FAD/NAD(P)-binding domain"/>
    <property type="match status" value="2"/>
</dbReference>
<organism evidence="13 14">
    <name type="scientific">Ligilactobacillus murinus DSM 20452 = NBRC 14221</name>
    <dbReference type="NCBI Taxonomy" id="1423772"/>
    <lineage>
        <taxon>Bacteria</taxon>
        <taxon>Bacillati</taxon>
        <taxon>Bacillota</taxon>
        <taxon>Bacilli</taxon>
        <taxon>Lactobacillales</taxon>
        <taxon>Lactobacillaceae</taxon>
        <taxon>Ligilactobacillus</taxon>
    </lineage>
</organism>
<evidence type="ECO:0000256" key="11">
    <source>
        <dbReference type="RuleBase" id="RU003881"/>
    </source>
</evidence>
<evidence type="ECO:0000256" key="4">
    <source>
        <dbReference type="ARBA" id="ARBA00022630"/>
    </source>
</evidence>
<dbReference type="PATRIC" id="fig|1423772.3.peg.5"/>